<evidence type="ECO:0000256" key="1">
    <source>
        <dbReference type="ARBA" id="ARBA00009865"/>
    </source>
</evidence>
<keyword evidence="9" id="KW-1185">Reference proteome</keyword>
<evidence type="ECO:0000256" key="2">
    <source>
        <dbReference type="ARBA" id="ARBA00022801"/>
    </source>
</evidence>
<dbReference type="STRING" id="550983.A4R26_12665"/>
<dbReference type="EMBL" id="LWBP01000045">
    <property type="protein sequence ID" value="OQP66630.1"/>
    <property type="molecule type" value="Genomic_DNA"/>
</dbReference>
<dbReference type="AlphaFoldDB" id="A0A1V9G7T3"/>
<dbReference type="GO" id="GO:0005975">
    <property type="term" value="P:carbohydrate metabolic process"/>
    <property type="evidence" value="ECO:0007669"/>
    <property type="project" value="InterPro"/>
</dbReference>
<dbReference type="Gene3D" id="2.115.10.20">
    <property type="entry name" value="Glycosyl hydrolase domain, family 43"/>
    <property type="match status" value="1"/>
</dbReference>
<evidence type="ECO:0000256" key="6">
    <source>
        <dbReference type="RuleBase" id="RU361187"/>
    </source>
</evidence>
<dbReference type="SUPFAM" id="SSF75005">
    <property type="entry name" value="Arabinanase/levansucrase/invertase"/>
    <property type="match status" value="1"/>
</dbReference>
<dbReference type="PANTHER" id="PTHR42812">
    <property type="entry name" value="BETA-XYLOSIDASE"/>
    <property type="match status" value="1"/>
</dbReference>
<evidence type="ECO:0000313" key="9">
    <source>
        <dbReference type="Proteomes" id="UP000192276"/>
    </source>
</evidence>
<dbReference type="InterPro" id="IPR013320">
    <property type="entry name" value="ConA-like_dom_sf"/>
</dbReference>
<gene>
    <name evidence="8" type="ORF">A4R26_12665</name>
</gene>
<evidence type="ECO:0000256" key="3">
    <source>
        <dbReference type="ARBA" id="ARBA00023295"/>
    </source>
</evidence>
<dbReference type="SUPFAM" id="SSF49899">
    <property type="entry name" value="Concanavalin A-like lectins/glucanases"/>
    <property type="match status" value="1"/>
</dbReference>
<proteinExistence type="inferred from homology"/>
<dbReference type="PANTHER" id="PTHR42812:SF12">
    <property type="entry name" value="BETA-XYLOSIDASE-RELATED"/>
    <property type="match status" value="1"/>
</dbReference>
<dbReference type="OrthoDB" id="9801455at2"/>
<dbReference type="Gene3D" id="2.60.120.200">
    <property type="match status" value="1"/>
</dbReference>
<reference evidence="9" key="1">
    <citation type="submission" date="2016-04" db="EMBL/GenBank/DDBJ databases">
        <authorList>
            <person name="Chen L."/>
            <person name="Zhuang W."/>
            <person name="Wang G."/>
        </authorList>
    </citation>
    <scope>NUCLEOTIDE SEQUENCE [LARGE SCALE GENOMIC DNA]</scope>
    <source>
        <strain evidence="9">208</strain>
    </source>
</reference>
<dbReference type="Proteomes" id="UP000192276">
    <property type="component" value="Unassembled WGS sequence"/>
</dbReference>
<keyword evidence="2 6" id="KW-0378">Hydrolase</keyword>
<name>A0A1V9G7T3_9BACT</name>
<evidence type="ECO:0000256" key="5">
    <source>
        <dbReference type="PIRSR" id="PIRSR606710-2"/>
    </source>
</evidence>
<dbReference type="InterPro" id="IPR041542">
    <property type="entry name" value="GH43_C2"/>
</dbReference>
<feature type="active site" description="Proton donor" evidence="4">
    <location>
        <position position="221"/>
    </location>
</feature>
<dbReference type="CDD" id="cd08999">
    <property type="entry name" value="GH43_ABN-like"/>
    <property type="match status" value="1"/>
</dbReference>
<comment type="caution">
    <text evidence="8">The sequence shown here is derived from an EMBL/GenBank/DDBJ whole genome shotgun (WGS) entry which is preliminary data.</text>
</comment>
<evidence type="ECO:0000313" key="8">
    <source>
        <dbReference type="EMBL" id="OQP66630.1"/>
    </source>
</evidence>
<organism evidence="8 9">
    <name type="scientific">Niastella populi</name>
    <dbReference type="NCBI Taxonomy" id="550983"/>
    <lineage>
        <taxon>Bacteria</taxon>
        <taxon>Pseudomonadati</taxon>
        <taxon>Bacteroidota</taxon>
        <taxon>Chitinophagia</taxon>
        <taxon>Chitinophagales</taxon>
        <taxon>Chitinophagaceae</taxon>
        <taxon>Niastella</taxon>
    </lineage>
</organism>
<protein>
    <submittedName>
        <fullName evidence="8">Glycoside hydrolase</fullName>
    </submittedName>
</protein>
<keyword evidence="3 6" id="KW-0326">Glycosidase</keyword>
<feature type="domain" description="Beta-xylosidase C-terminal Concanavalin A-like" evidence="7">
    <location>
        <begin position="343"/>
        <end position="487"/>
    </location>
</feature>
<comment type="similarity">
    <text evidence="1 6">Belongs to the glycosyl hydrolase 43 family.</text>
</comment>
<dbReference type="InterPro" id="IPR006710">
    <property type="entry name" value="Glyco_hydro_43"/>
</dbReference>
<dbReference type="Pfam" id="PF04616">
    <property type="entry name" value="Glyco_hydro_43"/>
    <property type="match status" value="1"/>
</dbReference>
<dbReference type="InterPro" id="IPR023296">
    <property type="entry name" value="Glyco_hydro_beta-prop_sf"/>
</dbReference>
<evidence type="ECO:0000259" key="7">
    <source>
        <dbReference type="Pfam" id="PF17851"/>
    </source>
</evidence>
<feature type="active site" description="Proton acceptor" evidence="4">
    <location>
        <position position="55"/>
    </location>
</feature>
<feature type="site" description="Important for catalytic activity, responsible for pKa modulation of the active site Glu and correct orientation of both the proton donor and substrate" evidence="5">
    <location>
        <position position="161"/>
    </location>
</feature>
<sequence>MAQFGKILNKVFGAGAFILTDMLSNMMRLFLSLTLLLFIFSGHSQQLVLPGDHPDPSVVKIGNEYWAVGTTSNWFPAFPIYRSSDLVNWKPAGHVFTKLPGWADYYLWAPEITYDNGKVYMYYTAHKKGGNLCIAAAVADKPEGPYKDLGPLMCQDHGSIDAFPMRDENGKLYMIWKEDGNSVGKPTPIWAAEMKEDRTALTGEKKELFRGDAAWEKGLVEGVSIIRQNEYFYAFYAAAACCGKSCSYGTGIARARNLLGPWEKYPGNPVLAANMEWKCPGHGTPVKKDGKHYFLYHAYSTSTGAYGGRQGLLNEFEFTPDGWLRFLNGNDYGKTVKTQKTVDRFSDQQLSGNWHWSIFQHVQYKIANNTLKLSALPSASGAYVGQSVLAGNYFAEVTVQKNSTSQAGLALIGDDKNILYAVVDGNAIRLIQVKKNEAQVIAEEKIGQPANVKVRAQVKNNTEVTFAYSEDGVKFHVLNSTTTDISYLPPWDRAVRVGLVSKGPVEKAAFFKDFILVNEPTGNEQFAIGNTAPSRPSR</sequence>
<dbReference type="GO" id="GO:0004553">
    <property type="term" value="F:hydrolase activity, hydrolyzing O-glycosyl compounds"/>
    <property type="evidence" value="ECO:0007669"/>
    <property type="project" value="InterPro"/>
</dbReference>
<accession>A0A1V9G7T3</accession>
<evidence type="ECO:0000256" key="4">
    <source>
        <dbReference type="PIRSR" id="PIRSR606710-1"/>
    </source>
</evidence>
<dbReference type="Pfam" id="PF17851">
    <property type="entry name" value="GH43_C2"/>
    <property type="match status" value="1"/>
</dbReference>
<dbReference type="InterPro" id="IPR051795">
    <property type="entry name" value="Glycosyl_Hydrlase_43"/>
</dbReference>